<proteinExistence type="predicted"/>
<feature type="compositionally biased region" description="Basic and acidic residues" evidence="1">
    <location>
        <begin position="26"/>
        <end position="36"/>
    </location>
</feature>
<dbReference type="AlphaFoldDB" id="A0A0B6Y2I6"/>
<protein>
    <submittedName>
        <fullName evidence="2">Uncharacterized protein</fullName>
    </submittedName>
</protein>
<name>A0A0B6Y2I6_9EUPU</name>
<sequence>ELLQVDSPPSSPMGDPRNSTSSRHSTASDDDQHPHDDDFDGKDGMTGYGNEDTDHEICDNDDDDHFSSHKDYMHEDNSGR</sequence>
<organism evidence="2">
    <name type="scientific">Arion vulgaris</name>
    <dbReference type="NCBI Taxonomy" id="1028688"/>
    <lineage>
        <taxon>Eukaryota</taxon>
        <taxon>Metazoa</taxon>
        <taxon>Spiralia</taxon>
        <taxon>Lophotrochozoa</taxon>
        <taxon>Mollusca</taxon>
        <taxon>Gastropoda</taxon>
        <taxon>Heterobranchia</taxon>
        <taxon>Euthyneura</taxon>
        <taxon>Panpulmonata</taxon>
        <taxon>Eupulmonata</taxon>
        <taxon>Stylommatophora</taxon>
        <taxon>Helicina</taxon>
        <taxon>Arionoidea</taxon>
        <taxon>Arionidae</taxon>
        <taxon>Arion</taxon>
    </lineage>
</organism>
<evidence type="ECO:0000313" key="2">
    <source>
        <dbReference type="EMBL" id="CEK50482.1"/>
    </source>
</evidence>
<feature type="non-terminal residue" evidence="2">
    <location>
        <position position="1"/>
    </location>
</feature>
<accession>A0A0B6Y2I6</accession>
<gene>
    <name evidence="2" type="primary">ORF10873</name>
</gene>
<feature type="compositionally biased region" description="Basic and acidic residues" evidence="1">
    <location>
        <begin position="65"/>
        <end position="80"/>
    </location>
</feature>
<reference evidence="2" key="1">
    <citation type="submission" date="2014-12" db="EMBL/GenBank/DDBJ databases">
        <title>Insight into the proteome of Arion vulgaris.</title>
        <authorList>
            <person name="Aradska J."/>
            <person name="Bulat T."/>
            <person name="Smidak R."/>
            <person name="Sarate P."/>
            <person name="Gangsoo J."/>
            <person name="Sialana F."/>
            <person name="Bilban M."/>
            <person name="Lubec G."/>
        </authorList>
    </citation>
    <scope>NUCLEOTIDE SEQUENCE</scope>
    <source>
        <tissue evidence="2">Skin</tissue>
    </source>
</reference>
<dbReference type="EMBL" id="HACG01003617">
    <property type="protein sequence ID" value="CEK50482.1"/>
    <property type="molecule type" value="Transcribed_RNA"/>
</dbReference>
<feature type="region of interest" description="Disordered" evidence="1">
    <location>
        <begin position="1"/>
        <end position="80"/>
    </location>
</feature>
<feature type="compositionally biased region" description="Acidic residues" evidence="1">
    <location>
        <begin position="51"/>
        <end position="64"/>
    </location>
</feature>
<feature type="non-terminal residue" evidence="2">
    <location>
        <position position="80"/>
    </location>
</feature>
<evidence type="ECO:0000256" key="1">
    <source>
        <dbReference type="SAM" id="MobiDB-lite"/>
    </source>
</evidence>